<dbReference type="InterPro" id="IPR011009">
    <property type="entry name" value="Kinase-like_dom_sf"/>
</dbReference>
<evidence type="ECO:0000313" key="6">
    <source>
        <dbReference type="Proteomes" id="UP001446871"/>
    </source>
</evidence>
<dbReference type="SUPFAM" id="SSF56112">
    <property type="entry name" value="Protein kinase-like (PK-like)"/>
    <property type="match status" value="1"/>
</dbReference>
<keyword evidence="6" id="KW-1185">Reference proteome</keyword>
<keyword evidence="5" id="KW-0418">Kinase</keyword>
<dbReference type="Pfam" id="PF00069">
    <property type="entry name" value="Pkinase"/>
    <property type="match status" value="1"/>
</dbReference>
<proteinExistence type="predicted"/>
<evidence type="ECO:0000259" key="4">
    <source>
        <dbReference type="PROSITE" id="PS50011"/>
    </source>
</evidence>
<dbReference type="InterPro" id="IPR045269">
    <property type="entry name" value="Atg1-like"/>
</dbReference>
<organism evidence="5 6">
    <name type="scientific">Apiospora saccharicola</name>
    <dbReference type="NCBI Taxonomy" id="335842"/>
    <lineage>
        <taxon>Eukaryota</taxon>
        <taxon>Fungi</taxon>
        <taxon>Dikarya</taxon>
        <taxon>Ascomycota</taxon>
        <taxon>Pezizomycotina</taxon>
        <taxon>Sordariomycetes</taxon>
        <taxon>Xylariomycetidae</taxon>
        <taxon>Amphisphaeriales</taxon>
        <taxon>Apiosporaceae</taxon>
        <taxon>Apiospora</taxon>
    </lineage>
</organism>
<name>A0ABR1V252_9PEZI</name>
<reference evidence="5 6" key="1">
    <citation type="submission" date="2023-01" db="EMBL/GenBank/DDBJ databases">
        <title>Analysis of 21 Apiospora genomes using comparative genomics revels a genus with tremendous synthesis potential of carbohydrate active enzymes and secondary metabolites.</title>
        <authorList>
            <person name="Sorensen T."/>
        </authorList>
    </citation>
    <scope>NUCLEOTIDE SEQUENCE [LARGE SCALE GENOMIC DNA]</scope>
    <source>
        <strain evidence="5 6">CBS 83171</strain>
    </source>
</reference>
<accession>A0ABR1V252</accession>
<evidence type="ECO:0000313" key="5">
    <source>
        <dbReference type="EMBL" id="KAK8064083.1"/>
    </source>
</evidence>
<dbReference type="Proteomes" id="UP001446871">
    <property type="component" value="Unassembled WGS sequence"/>
</dbReference>
<dbReference type="Gene3D" id="1.10.510.10">
    <property type="entry name" value="Transferase(Phosphotransferase) domain 1"/>
    <property type="match status" value="1"/>
</dbReference>
<gene>
    <name evidence="5" type="ORF">PG996_008735</name>
</gene>
<dbReference type="PROSITE" id="PS50011">
    <property type="entry name" value="PROTEIN_KINASE_DOM"/>
    <property type="match status" value="1"/>
</dbReference>
<dbReference type="GO" id="GO:0016301">
    <property type="term" value="F:kinase activity"/>
    <property type="evidence" value="ECO:0007669"/>
    <property type="project" value="UniProtKB-KW"/>
</dbReference>
<feature type="compositionally biased region" description="Basic and acidic residues" evidence="3">
    <location>
        <begin position="79"/>
        <end position="94"/>
    </location>
</feature>
<comment type="subcellular location">
    <subcellularLocation>
        <location evidence="1">Preautophagosomal structure membrane</location>
        <topology evidence="1">Peripheral membrane protein</topology>
    </subcellularLocation>
</comment>
<comment type="caution">
    <text evidence="5">The sequence shown here is derived from an EMBL/GenBank/DDBJ whole genome shotgun (WGS) entry which is preliminary data.</text>
</comment>
<evidence type="ECO:0000256" key="3">
    <source>
        <dbReference type="SAM" id="MobiDB-lite"/>
    </source>
</evidence>
<feature type="domain" description="Protein kinase" evidence="4">
    <location>
        <begin position="61"/>
        <end position="246"/>
    </location>
</feature>
<feature type="region of interest" description="Disordered" evidence="3">
    <location>
        <begin position="64"/>
        <end position="94"/>
    </location>
</feature>
<evidence type="ECO:0000256" key="1">
    <source>
        <dbReference type="ARBA" id="ARBA00004623"/>
    </source>
</evidence>
<sequence>MAKAQLRTRDGVLPVFERRARGDNRTRGRSLRKPPAGGFYFGAVPNSAIMPKKRASPLRVMGTSGPLGNQGLTGLIKPQDTRQQRSPDLRSGREVQAPHDLVHRTPASDGQEELFFAIKEFRRRNHVIAKFQIARHLRHPSVVHKLDLLHEQQDEGPFFEVMQNCTAGTLSSLLGAAGGPIAHGEAECFFKQLARGVEYLHDVVIAHCHLKPKNLLLTVEGLLKISKFGISQWIGPLEGSGSTDGI</sequence>
<dbReference type="InterPro" id="IPR000719">
    <property type="entry name" value="Prot_kinase_dom"/>
</dbReference>
<evidence type="ECO:0000256" key="2">
    <source>
        <dbReference type="ARBA" id="ARBA00030237"/>
    </source>
</evidence>
<keyword evidence="5" id="KW-0808">Transferase</keyword>
<dbReference type="EMBL" id="JAQQWM010000005">
    <property type="protein sequence ID" value="KAK8064083.1"/>
    <property type="molecule type" value="Genomic_DNA"/>
</dbReference>
<dbReference type="PANTHER" id="PTHR24348">
    <property type="entry name" value="SERINE/THREONINE-PROTEIN KINASE UNC-51-RELATED"/>
    <property type="match status" value="1"/>
</dbReference>
<protein>
    <recommendedName>
        <fullName evidence="2">Autophagy-related protein 1</fullName>
    </recommendedName>
</protein>